<gene>
    <name evidence="1" type="ORF">PVL29_008538</name>
</gene>
<protein>
    <submittedName>
        <fullName evidence="1">Uncharacterized protein</fullName>
    </submittedName>
</protein>
<organism evidence="1 2">
    <name type="scientific">Vitis rotundifolia</name>
    <name type="common">Muscadine grape</name>
    <dbReference type="NCBI Taxonomy" id="103349"/>
    <lineage>
        <taxon>Eukaryota</taxon>
        <taxon>Viridiplantae</taxon>
        <taxon>Streptophyta</taxon>
        <taxon>Embryophyta</taxon>
        <taxon>Tracheophyta</taxon>
        <taxon>Spermatophyta</taxon>
        <taxon>Magnoliopsida</taxon>
        <taxon>eudicotyledons</taxon>
        <taxon>Gunneridae</taxon>
        <taxon>Pentapetalae</taxon>
        <taxon>rosids</taxon>
        <taxon>Vitales</taxon>
        <taxon>Vitaceae</taxon>
        <taxon>Viteae</taxon>
        <taxon>Vitis</taxon>
    </lineage>
</organism>
<accession>A0AA38ZWU4</accession>
<reference evidence="1 2" key="1">
    <citation type="journal article" date="2023" name="BMC Biotechnol.">
        <title>Vitis rotundifolia cv Carlos genome sequencing.</title>
        <authorList>
            <person name="Huff M."/>
            <person name="Hulse-Kemp A."/>
            <person name="Scheffler B."/>
            <person name="Youngblood R."/>
            <person name="Simpson S."/>
            <person name="Babiker E."/>
            <person name="Staton M."/>
        </authorList>
    </citation>
    <scope>NUCLEOTIDE SEQUENCE [LARGE SCALE GENOMIC DNA]</scope>
    <source>
        <tissue evidence="1">Leaf</tissue>
    </source>
</reference>
<name>A0AA38ZWU4_VITRO</name>
<keyword evidence="2" id="KW-1185">Reference proteome</keyword>
<evidence type="ECO:0000313" key="2">
    <source>
        <dbReference type="Proteomes" id="UP001168098"/>
    </source>
</evidence>
<sequence>MYIPAATLDPYRSGYGMEAPSRHPFPVNDGAGVQNEAAHLDPLFLSEREHQAQGLGFPPDLPLSATTATQTYMLYTVTEKTHIRVIIALPPHLIYPTT</sequence>
<proteinExistence type="predicted"/>
<evidence type="ECO:0000313" key="1">
    <source>
        <dbReference type="EMBL" id="KAJ9696365.1"/>
    </source>
</evidence>
<dbReference type="Proteomes" id="UP001168098">
    <property type="component" value="Unassembled WGS sequence"/>
</dbReference>
<dbReference type="AlphaFoldDB" id="A0AA38ZWU4"/>
<comment type="caution">
    <text evidence="1">The sequence shown here is derived from an EMBL/GenBank/DDBJ whole genome shotgun (WGS) entry which is preliminary data.</text>
</comment>
<dbReference type="EMBL" id="JARBHA010000007">
    <property type="protein sequence ID" value="KAJ9696365.1"/>
    <property type="molecule type" value="Genomic_DNA"/>
</dbReference>